<reference evidence="4" key="1">
    <citation type="submission" date="2017-02" db="UniProtKB">
        <authorList>
            <consortium name="WormBaseParasite"/>
        </authorList>
    </citation>
    <scope>IDENTIFICATION</scope>
</reference>
<dbReference type="EMBL" id="UYRR01033685">
    <property type="protein sequence ID" value="VDK59357.1"/>
    <property type="molecule type" value="Genomic_DNA"/>
</dbReference>
<name>A0A0M3K9K4_ANISI</name>
<evidence type="ECO:0000313" key="4">
    <source>
        <dbReference type="WBParaSite" id="ASIM_0001764801-mRNA-1"/>
    </source>
</evidence>
<gene>
    <name evidence="2" type="ORF">ASIM_LOCUS17053</name>
</gene>
<evidence type="ECO:0000313" key="2">
    <source>
        <dbReference type="EMBL" id="VDK59357.1"/>
    </source>
</evidence>
<accession>A0A0M3K9K4</accession>
<dbReference type="OrthoDB" id="5846878at2759"/>
<keyword evidence="3" id="KW-1185">Reference proteome</keyword>
<reference evidence="2 3" key="2">
    <citation type="submission" date="2018-11" db="EMBL/GenBank/DDBJ databases">
        <authorList>
            <consortium name="Pathogen Informatics"/>
        </authorList>
    </citation>
    <scope>NUCLEOTIDE SEQUENCE [LARGE SCALE GENOMIC DNA]</scope>
</reference>
<sequence length="463" mass="51476">MFGTSSSSLRRKRGASVTVNTEEGASILKGTTLTPQIIADIDVLAPCLNPDEISQHIKTKPTTESCEERMPDLESEFDRLESIRSLDGLSERELVEAVKASDEQMLLDDEPDMTVTNSLASLPRDSHEMNNTSAEPMEVDQENVHDNKDVGSNHDDEKTADINSCKGTSDLVGALLSTVSVLPHTVIEGELISRETSSISQRRYHSREPNLEPEASDLFGSATVLNKQRISESITALCQQRLSQSHAERTTSAHSDSTAHSVDKQNGLKIESVGRKVFIISMFFWLIQFHVIVYLRSVRVLNDEMSKITDAQRIGLGSKAPDPPNYKGDIRIERSFSPLDDSPAFMEAIKQGPSQTANNSTPPSVSAAKTDTSSVTSLRRRTTKCRFCGANLRAIDKYRPDGKLALECRNRQCLRFNGWTDDQRLIASLKRPKSKHGWFLSDPMRVYYRMRASDATSDDDDPP</sequence>
<evidence type="ECO:0000313" key="3">
    <source>
        <dbReference type="Proteomes" id="UP000267096"/>
    </source>
</evidence>
<feature type="region of interest" description="Disordered" evidence="1">
    <location>
        <begin position="352"/>
        <end position="373"/>
    </location>
</feature>
<dbReference type="AlphaFoldDB" id="A0A0M3K9K4"/>
<organism evidence="4">
    <name type="scientific">Anisakis simplex</name>
    <name type="common">Herring worm</name>
    <dbReference type="NCBI Taxonomy" id="6269"/>
    <lineage>
        <taxon>Eukaryota</taxon>
        <taxon>Metazoa</taxon>
        <taxon>Ecdysozoa</taxon>
        <taxon>Nematoda</taxon>
        <taxon>Chromadorea</taxon>
        <taxon>Rhabditida</taxon>
        <taxon>Spirurina</taxon>
        <taxon>Ascaridomorpha</taxon>
        <taxon>Ascaridoidea</taxon>
        <taxon>Anisakidae</taxon>
        <taxon>Anisakis</taxon>
        <taxon>Anisakis simplex complex</taxon>
    </lineage>
</organism>
<evidence type="ECO:0000256" key="1">
    <source>
        <dbReference type="SAM" id="MobiDB-lite"/>
    </source>
</evidence>
<proteinExistence type="predicted"/>
<dbReference type="WBParaSite" id="ASIM_0001764801-mRNA-1">
    <property type="protein sequence ID" value="ASIM_0001764801-mRNA-1"/>
    <property type="gene ID" value="ASIM_0001764801"/>
</dbReference>
<protein>
    <submittedName>
        <fullName evidence="4">GRF-type domain-containing protein</fullName>
    </submittedName>
</protein>
<dbReference type="Proteomes" id="UP000267096">
    <property type="component" value="Unassembled WGS sequence"/>
</dbReference>
<feature type="compositionally biased region" description="Polar residues" evidence="1">
    <location>
        <begin position="352"/>
        <end position="369"/>
    </location>
</feature>